<keyword evidence="7" id="KW-0460">Magnesium</keyword>
<sequence>MTKLEENAQKLIQHLEKAGYMAFFAGGYVRDKVMKRPVHDIDITTNAKPEKIKKVLEKNKIKYIEIGEAFGVIAAVIPKSKKSNFIYEIATFRQDFGVEDNRHPKKVKFLSNPKEDAVRRDFTINGLFATNKKISNIKYQISNQYLIPNDQLTIIDYVDGLNDIKSKTIKFIGDPNERIKEDALRMMRAIRFACQLDFQIEENSFKAIQRNKDLIKKISFERIRDELNKILLSNRPRLGIELLDKSGLLEFIIPELIEGKKTPQPKNYHFEGNVWNHTLLALDNLTKIPTILKSNKHDEALAISVLLHDIGKPPTIMMPSETGDRIRFNSHDIAGSKLATKIMQRLKYSGEDINKASWLIKNHMLFSNLFKMREARRIRYLTHPYFPDLLRLFWIDANSSIRSTLSGRVLPPELSAYNRGKAILEKEKSKPKLPKPLLRGDVVMKLMGVKNGNKEVGEILREVYDAQLEKKVKTKIEAKKMAEKLLKKK</sequence>
<keyword evidence="8" id="KW-0694">RNA-binding</keyword>
<evidence type="ECO:0000259" key="9">
    <source>
        <dbReference type="PROSITE" id="PS51831"/>
    </source>
</evidence>
<reference evidence="10" key="1">
    <citation type="journal article" date="2020" name="mSystems">
        <title>Genome- and Community-Level Interaction Insights into Carbon Utilization and Element Cycling Functions of Hydrothermarchaeota in Hydrothermal Sediment.</title>
        <authorList>
            <person name="Zhou Z."/>
            <person name="Liu Y."/>
            <person name="Xu W."/>
            <person name="Pan J."/>
            <person name="Luo Z.H."/>
            <person name="Li M."/>
        </authorList>
    </citation>
    <scope>NUCLEOTIDE SEQUENCE [LARGE SCALE GENOMIC DNA]</scope>
    <source>
        <strain evidence="10">SpSt-579</strain>
    </source>
</reference>
<feature type="domain" description="HD" evidence="9">
    <location>
        <begin position="274"/>
        <end position="381"/>
    </location>
</feature>
<dbReference type="Pfam" id="PF01966">
    <property type="entry name" value="HD"/>
    <property type="match status" value="1"/>
</dbReference>
<dbReference type="EMBL" id="DSYQ01000003">
    <property type="protein sequence ID" value="HGT70801.1"/>
    <property type="molecule type" value="Genomic_DNA"/>
</dbReference>
<keyword evidence="4" id="KW-0548">Nucleotidyltransferase</keyword>
<evidence type="ECO:0000256" key="3">
    <source>
        <dbReference type="ARBA" id="ARBA00022694"/>
    </source>
</evidence>
<organism evidence="10">
    <name type="scientific">candidate division CPR3 bacterium</name>
    <dbReference type="NCBI Taxonomy" id="2268181"/>
    <lineage>
        <taxon>Bacteria</taxon>
        <taxon>Bacteria division CPR3</taxon>
    </lineage>
</organism>
<name>A0A7C4R5B2_UNCC3</name>
<dbReference type="Pfam" id="PF01743">
    <property type="entry name" value="PolyA_pol"/>
    <property type="match status" value="1"/>
</dbReference>
<keyword evidence="5" id="KW-0479">Metal-binding</keyword>
<dbReference type="PANTHER" id="PTHR46173:SF1">
    <property type="entry name" value="CCA TRNA NUCLEOTIDYLTRANSFERASE 1, MITOCHONDRIAL"/>
    <property type="match status" value="1"/>
</dbReference>
<evidence type="ECO:0000256" key="6">
    <source>
        <dbReference type="ARBA" id="ARBA00022741"/>
    </source>
</evidence>
<dbReference type="SUPFAM" id="SSF81301">
    <property type="entry name" value="Nucleotidyltransferase"/>
    <property type="match status" value="1"/>
</dbReference>
<comment type="similarity">
    <text evidence="8">Belongs to the tRNA nucleotidyltransferase/poly(A) polymerase family.</text>
</comment>
<dbReference type="CDD" id="cd05398">
    <property type="entry name" value="NT_ClassII-CCAase"/>
    <property type="match status" value="1"/>
</dbReference>
<dbReference type="GO" id="GO:0016779">
    <property type="term" value="F:nucleotidyltransferase activity"/>
    <property type="evidence" value="ECO:0007669"/>
    <property type="project" value="UniProtKB-KW"/>
</dbReference>
<evidence type="ECO:0000256" key="5">
    <source>
        <dbReference type="ARBA" id="ARBA00022723"/>
    </source>
</evidence>
<evidence type="ECO:0000256" key="1">
    <source>
        <dbReference type="ARBA" id="ARBA00001946"/>
    </source>
</evidence>
<evidence type="ECO:0000256" key="2">
    <source>
        <dbReference type="ARBA" id="ARBA00022679"/>
    </source>
</evidence>
<dbReference type="InterPro" id="IPR006674">
    <property type="entry name" value="HD_domain"/>
</dbReference>
<comment type="caution">
    <text evidence="10">The sequence shown here is derived from an EMBL/GenBank/DDBJ whole genome shotgun (WGS) entry which is preliminary data.</text>
</comment>
<dbReference type="GO" id="GO:0000166">
    <property type="term" value="F:nucleotide binding"/>
    <property type="evidence" value="ECO:0007669"/>
    <property type="project" value="UniProtKB-KW"/>
</dbReference>
<dbReference type="InterPro" id="IPR050264">
    <property type="entry name" value="Bact_CCA-adding_enz_type3_sf"/>
</dbReference>
<evidence type="ECO:0000256" key="4">
    <source>
        <dbReference type="ARBA" id="ARBA00022695"/>
    </source>
</evidence>
<keyword evidence="3" id="KW-0819">tRNA processing</keyword>
<dbReference type="InterPro" id="IPR043519">
    <property type="entry name" value="NT_sf"/>
</dbReference>
<dbReference type="InterPro" id="IPR002646">
    <property type="entry name" value="PolA_pol_head_dom"/>
</dbReference>
<keyword evidence="6" id="KW-0547">Nucleotide-binding</keyword>
<accession>A0A7C4R5B2</accession>
<comment type="cofactor">
    <cofactor evidence="1">
        <name>Mg(2+)</name>
        <dbReference type="ChEBI" id="CHEBI:18420"/>
    </cofactor>
</comment>
<dbReference type="InterPro" id="IPR003607">
    <property type="entry name" value="HD/PDEase_dom"/>
</dbReference>
<dbReference type="AlphaFoldDB" id="A0A7C4R5B2"/>
<keyword evidence="2 8" id="KW-0808">Transferase</keyword>
<dbReference type="Pfam" id="PF12627">
    <property type="entry name" value="PolyA_pol_RNAbd"/>
    <property type="match status" value="1"/>
</dbReference>
<dbReference type="Gene3D" id="1.10.3090.10">
    <property type="entry name" value="cca-adding enzyme, domain 2"/>
    <property type="match status" value="1"/>
</dbReference>
<dbReference type="InterPro" id="IPR032828">
    <property type="entry name" value="PolyA_RNA-bd"/>
</dbReference>
<dbReference type="Gene3D" id="3.30.460.10">
    <property type="entry name" value="Beta Polymerase, domain 2"/>
    <property type="match status" value="1"/>
</dbReference>
<dbReference type="SUPFAM" id="SSF81891">
    <property type="entry name" value="Poly A polymerase C-terminal region-like"/>
    <property type="match status" value="1"/>
</dbReference>
<evidence type="ECO:0000256" key="7">
    <source>
        <dbReference type="ARBA" id="ARBA00022842"/>
    </source>
</evidence>
<proteinExistence type="inferred from homology"/>
<evidence type="ECO:0000313" key="10">
    <source>
        <dbReference type="EMBL" id="HGT70801.1"/>
    </source>
</evidence>
<evidence type="ECO:0000256" key="8">
    <source>
        <dbReference type="RuleBase" id="RU003953"/>
    </source>
</evidence>
<dbReference type="GO" id="GO:0008033">
    <property type="term" value="P:tRNA processing"/>
    <property type="evidence" value="ECO:0007669"/>
    <property type="project" value="UniProtKB-KW"/>
</dbReference>
<dbReference type="GO" id="GO:0000049">
    <property type="term" value="F:tRNA binding"/>
    <property type="evidence" value="ECO:0007669"/>
    <property type="project" value="TreeGrafter"/>
</dbReference>
<dbReference type="GO" id="GO:0046872">
    <property type="term" value="F:metal ion binding"/>
    <property type="evidence" value="ECO:0007669"/>
    <property type="project" value="UniProtKB-KW"/>
</dbReference>
<dbReference type="CDD" id="cd00077">
    <property type="entry name" value="HDc"/>
    <property type="match status" value="1"/>
</dbReference>
<dbReference type="PROSITE" id="PS51831">
    <property type="entry name" value="HD"/>
    <property type="match status" value="1"/>
</dbReference>
<dbReference type="PANTHER" id="PTHR46173">
    <property type="entry name" value="CCA TRNA NUCLEOTIDYLTRANSFERASE 1, MITOCHONDRIAL"/>
    <property type="match status" value="1"/>
</dbReference>
<gene>
    <name evidence="10" type="ORF">ENT43_00895</name>
</gene>
<protein>
    <submittedName>
        <fullName evidence="10">CCA tRNA nucleotidyltransferase</fullName>
    </submittedName>
</protein>